<evidence type="ECO:0000256" key="9">
    <source>
        <dbReference type="ARBA" id="ARBA00023014"/>
    </source>
</evidence>
<organism evidence="15 16">
    <name type="scientific">Lapidilactobacillus dextrinicus DSM 20335</name>
    <dbReference type="NCBI Taxonomy" id="1423738"/>
    <lineage>
        <taxon>Bacteria</taxon>
        <taxon>Bacillati</taxon>
        <taxon>Bacillota</taxon>
        <taxon>Bacilli</taxon>
        <taxon>Lactobacillales</taxon>
        <taxon>Lactobacillaceae</taxon>
        <taxon>Lapidilactobacillus</taxon>
    </lineage>
</organism>
<sequence length="796" mass="90795">MHYLKGGEIVVQKIGIRELIEFTLRSGDLVAQSRSNHTALEGARIHRKLQKQAGPDYQKEISLSYETTLDDQAIKIEGRADGVIIDPDTHAILVDEIKTAEADFADLTQDALTRYWGQAKFYAWILAKQEKVDQVTVQLTYFQTTTEIITRKQQVWSYEDLDKFVQDVLKEYEFWLHLRSQWLIERNTAASRLQFPYADFRAGQHQFAGVVYKTIAAQKILLTEAPTGTGKTIATLFPTVKSFVDNKVQRIFYLTAKTSTRAVAEHTINDLRAHQAKIKSVTITAKDKIAFPVPEGYPAGHSPYTDGYYDRIKPALKDLIAHEDNWDRATIEKYAHKHTVDPFEFSLDASLFADVVIGDYNYLFDPQSYLLRFFANPQPGNVFLIDEAHNLVSRSREMYSAELTQAPLKAIEKNIRGQKTQAIADLRKALKPLKANFKKLPTLLPEPALDEQPIADLEDDFINQFYQSQELLRDWLGQNQDHPLHEDVLNYFFELNSWLRIYDFYGDNYQTIAKTKPTLTLALRCLDASSYLQESLHKGDATILFSATLSPLNYYQETLTANDSDDLVFRMPSPFPLNNQRLLITNYIQTTYGKRAANLPKIITALQKMIAAKTGNYLVFLPSYSYLTEVANEFQLKNPTVNVIQQDTYHDAQSRQEFLDQFATTNTETLVGFAVLGGSFAEGIDLKGDRLIGVAIISVGLPGLSLENNLIKDYYQAKNHQGFAYAYQLPGFNNVMQAGGRLIRDATDHGIILLIDQRFASTRYQHLFPPHWQNQQQVRNADELAQQLKLFWESQS</sequence>
<evidence type="ECO:0000256" key="6">
    <source>
        <dbReference type="ARBA" id="ARBA00022806"/>
    </source>
</evidence>
<evidence type="ECO:0000313" key="15">
    <source>
        <dbReference type="EMBL" id="KRM78602.1"/>
    </source>
</evidence>
<dbReference type="GO" id="GO:0003677">
    <property type="term" value="F:DNA binding"/>
    <property type="evidence" value="ECO:0007669"/>
    <property type="project" value="UniProtKB-KW"/>
</dbReference>
<dbReference type="STRING" id="1423738.FC84_GL000442"/>
<keyword evidence="16" id="KW-1185">Reference proteome</keyword>
<dbReference type="InterPro" id="IPR011604">
    <property type="entry name" value="PDDEXK-like_dom_sf"/>
</dbReference>
<dbReference type="GO" id="GO:0016818">
    <property type="term" value="F:hydrolase activity, acting on acid anhydrides, in phosphorus-containing anhydrides"/>
    <property type="evidence" value="ECO:0007669"/>
    <property type="project" value="InterPro"/>
</dbReference>
<dbReference type="PATRIC" id="fig|1423738.3.peg.452"/>
<dbReference type="InterPro" id="IPR006554">
    <property type="entry name" value="Helicase-like_DEXD_c2"/>
</dbReference>
<dbReference type="PROSITE" id="PS51193">
    <property type="entry name" value="HELICASE_ATP_BIND_2"/>
    <property type="match status" value="1"/>
</dbReference>
<dbReference type="EMBL" id="AYYK01000015">
    <property type="protein sequence ID" value="KRM78602.1"/>
    <property type="molecule type" value="Genomic_DNA"/>
</dbReference>
<dbReference type="Gene3D" id="3.90.320.10">
    <property type="match status" value="1"/>
</dbReference>
<evidence type="ECO:0000259" key="14">
    <source>
        <dbReference type="PROSITE" id="PS51193"/>
    </source>
</evidence>
<dbReference type="InterPro" id="IPR014013">
    <property type="entry name" value="Helic_SF1/SF2_ATP-bd_DinG/Rad3"/>
</dbReference>
<dbReference type="SUPFAM" id="SSF52540">
    <property type="entry name" value="P-loop containing nucleoside triphosphate hydrolases"/>
    <property type="match status" value="1"/>
</dbReference>
<evidence type="ECO:0000256" key="11">
    <source>
        <dbReference type="ARBA" id="ARBA00023204"/>
    </source>
</evidence>
<gene>
    <name evidence="15" type="ORF">FC84_GL000442</name>
</gene>
<dbReference type="GO" id="GO:0046872">
    <property type="term" value="F:metal ion binding"/>
    <property type="evidence" value="ECO:0007669"/>
    <property type="project" value="UniProtKB-KW"/>
</dbReference>
<dbReference type="Gene3D" id="1.10.275.40">
    <property type="match status" value="1"/>
</dbReference>
<dbReference type="InterPro" id="IPR042493">
    <property type="entry name" value="XPD_DNA_FeS"/>
</dbReference>
<name>A0A0R2BHD5_9LACO</name>
<keyword evidence="12" id="KW-0413">Isomerase</keyword>
<evidence type="ECO:0000256" key="13">
    <source>
        <dbReference type="ARBA" id="ARBA00038058"/>
    </source>
</evidence>
<dbReference type="PANTHER" id="PTHR11472">
    <property type="entry name" value="DNA REPAIR DEAD HELICASE RAD3/XP-D SUBFAMILY MEMBER"/>
    <property type="match status" value="1"/>
</dbReference>
<dbReference type="InterPro" id="IPR045028">
    <property type="entry name" value="DinG/Rad3-like"/>
</dbReference>
<dbReference type="InterPro" id="IPR010614">
    <property type="entry name" value="RAD3-like_helicase_DEAD"/>
</dbReference>
<evidence type="ECO:0000313" key="16">
    <source>
        <dbReference type="Proteomes" id="UP000051813"/>
    </source>
</evidence>
<accession>A0A0R2BHD5</accession>
<evidence type="ECO:0000256" key="4">
    <source>
        <dbReference type="ARBA" id="ARBA00022763"/>
    </source>
</evidence>
<dbReference type="SMART" id="SM00491">
    <property type="entry name" value="HELICc2"/>
    <property type="match status" value="1"/>
</dbReference>
<dbReference type="Pfam" id="PF06733">
    <property type="entry name" value="DEAD_2"/>
    <property type="match status" value="1"/>
</dbReference>
<evidence type="ECO:0000256" key="3">
    <source>
        <dbReference type="ARBA" id="ARBA00022741"/>
    </source>
</evidence>
<evidence type="ECO:0000256" key="5">
    <source>
        <dbReference type="ARBA" id="ARBA00022801"/>
    </source>
</evidence>
<keyword evidence="6 15" id="KW-0347">Helicase</keyword>
<evidence type="ECO:0000256" key="12">
    <source>
        <dbReference type="ARBA" id="ARBA00023235"/>
    </source>
</evidence>
<protein>
    <submittedName>
        <fullName evidence="15">DNA helicase</fullName>
    </submittedName>
</protein>
<dbReference type="SMART" id="SM00488">
    <property type="entry name" value="DEXDc2"/>
    <property type="match status" value="1"/>
</dbReference>
<feature type="domain" description="Helicase ATP-binding" evidence="14">
    <location>
        <begin position="190"/>
        <end position="433"/>
    </location>
</feature>
<dbReference type="Pfam" id="PF13307">
    <property type="entry name" value="Helicase_C_2"/>
    <property type="match status" value="1"/>
</dbReference>
<keyword evidence="1" id="KW-0004">4Fe-4S</keyword>
<dbReference type="AlphaFoldDB" id="A0A0R2BHD5"/>
<keyword evidence="10" id="KW-0238">DNA-binding</keyword>
<dbReference type="InterPro" id="IPR006555">
    <property type="entry name" value="ATP-dep_Helicase_C"/>
</dbReference>
<comment type="caution">
    <text evidence="15">The sequence shown here is derived from an EMBL/GenBank/DDBJ whole genome shotgun (WGS) entry which is preliminary data.</text>
</comment>
<keyword evidence="3" id="KW-0547">Nucleotide-binding</keyword>
<proteinExistence type="inferred from homology"/>
<dbReference type="Gene3D" id="1.10.30.20">
    <property type="entry name" value="Bacterial XPD DNA helicase, FeS cluster domain"/>
    <property type="match status" value="1"/>
</dbReference>
<reference evidence="15 16" key="1">
    <citation type="journal article" date="2015" name="Genome Announc.">
        <title>Expanding the biotechnology potential of lactobacilli through comparative genomics of 213 strains and associated genera.</title>
        <authorList>
            <person name="Sun Z."/>
            <person name="Harris H.M."/>
            <person name="McCann A."/>
            <person name="Guo C."/>
            <person name="Argimon S."/>
            <person name="Zhang W."/>
            <person name="Yang X."/>
            <person name="Jeffery I.B."/>
            <person name="Cooney J.C."/>
            <person name="Kagawa T.F."/>
            <person name="Liu W."/>
            <person name="Song Y."/>
            <person name="Salvetti E."/>
            <person name="Wrobel A."/>
            <person name="Rasinkangas P."/>
            <person name="Parkhill J."/>
            <person name="Rea M.C."/>
            <person name="O'Sullivan O."/>
            <person name="Ritari J."/>
            <person name="Douillard F.P."/>
            <person name="Paul Ross R."/>
            <person name="Yang R."/>
            <person name="Briner A.E."/>
            <person name="Felis G.E."/>
            <person name="de Vos W.M."/>
            <person name="Barrangou R."/>
            <person name="Klaenhammer T.R."/>
            <person name="Caufield P.W."/>
            <person name="Cui Y."/>
            <person name="Zhang H."/>
            <person name="O'Toole P.W."/>
        </authorList>
    </citation>
    <scope>NUCLEOTIDE SEQUENCE [LARGE SCALE GENOMIC DNA]</scope>
    <source>
        <strain evidence="15 16">DSM 20335</strain>
    </source>
</reference>
<dbReference type="GO" id="GO:0006281">
    <property type="term" value="P:DNA repair"/>
    <property type="evidence" value="ECO:0007669"/>
    <property type="project" value="UniProtKB-KW"/>
</dbReference>
<dbReference type="GO" id="GO:0005524">
    <property type="term" value="F:ATP binding"/>
    <property type="evidence" value="ECO:0007669"/>
    <property type="project" value="UniProtKB-KW"/>
</dbReference>
<dbReference type="InterPro" id="IPR027417">
    <property type="entry name" value="P-loop_NTPase"/>
</dbReference>
<comment type="similarity">
    <text evidence="13">Belongs to the helicase family. DinG subfamily.</text>
</comment>
<dbReference type="PANTHER" id="PTHR11472:SF34">
    <property type="entry name" value="REGULATOR OF TELOMERE ELONGATION HELICASE 1"/>
    <property type="match status" value="1"/>
</dbReference>
<keyword evidence="9" id="KW-0411">Iron-sulfur</keyword>
<evidence type="ECO:0000256" key="7">
    <source>
        <dbReference type="ARBA" id="ARBA00022840"/>
    </source>
</evidence>
<dbReference type="Proteomes" id="UP000051813">
    <property type="component" value="Unassembled WGS sequence"/>
</dbReference>
<evidence type="ECO:0000256" key="2">
    <source>
        <dbReference type="ARBA" id="ARBA00022723"/>
    </source>
</evidence>
<keyword evidence="11" id="KW-0234">DNA repair</keyword>
<evidence type="ECO:0000256" key="10">
    <source>
        <dbReference type="ARBA" id="ARBA00023125"/>
    </source>
</evidence>
<keyword evidence="5" id="KW-0378">Hydrolase</keyword>
<keyword evidence="7" id="KW-0067">ATP-binding</keyword>
<keyword evidence="8" id="KW-0408">Iron</keyword>
<dbReference type="Gene3D" id="3.40.50.300">
    <property type="entry name" value="P-loop containing nucleotide triphosphate hydrolases"/>
    <property type="match status" value="2"/>
</dbReference>
<evidence type="ECO:0000256" key="8">
    <source>
        <dbReference type="ARBA" id="ARBA00023004"/>
    </source>
</evidence>
<keyword evidence="4" id="KW-0227">DNA damage</keyword>
<dbReference type="GO" id="GO:0003678">
    <property type="term" value="F:DNA helicase activity"/>
    <property type="evidence" value="ECO:0007669"/>
    <property type="project" value="InterPro"/>
</dbReference>
<dbReference type="GO" id="GO:0051539">
    <property type="term" value="F:4 iron, 4 sulfur cluster binding"/>
    <property type="evidence" value="ECO:0007669"/>
    <property type="project" value="UniProtKB-KW"/>
</dbReference>
<keyword evidence="2" id="KW-0479">Metal-binding</keyword>
<evidence type="ECO:0000256" key="1">
    <source>
        <dbReference type="ARBA" id="ARBA00022485"/>
    </source>
</evidence>